<dbReference type="Gene3D" id="3.30.2020.40">
    <property type="entry name" value="Uncharacterised protein PF10387, DUF2442"/>
    <property type="match status" value="1"/>
</dbReference>
<comment type="caution">
    <text evidence="1">The sequence shown here is derived from an EMBL/GenBank/DDBJ whole genome shotgun (WGS) entry which is preliminary data.</text>
</comment>
<dbReference type="EMBL" id="WBUI01000006">
    <property type="protein sequence ID" value="KAB2933182.1"/>
    <property type="molecule type" value="Genomic_DNA"/>
</dbReference>
<dbReference type="Pfam" id="PF10387">
    <property type="entry name" value="DUF2442"/>
    <property type="match status" value="1"/>
</dbReference>
<evidence type="ECO:0000313" key="1">
    <source>
        <dbReference type="EMBL" id="KAB2933182.1"/>
    </source>
</evidence>
<accession>A0A833H290</accession>
<organism evidence="1 2">
    <name type="scientific">Leptonema illini</name>
    <dbReference type="NCBI Taxonomy" id="183"/>
    <lineage>
        <taxon>Bacteria</taxon>
        <taxon>Pseudomonadati</taxon>
        <taxon>Spirochaetota</taxon>
        <taxon>Spirochaetia</taxon>
        <taxon>Leptospirales</taxon>
        <taxon>Leptospiraceae</taxon>
        <taxon>Leptonema</taxon>
    </lineage>
</organism>
<dbReference type="InterPro" id="IPR018841">
    <property type="entry name" value="DUF2442"/>
</dbReference>
<dbReference type="Proteomes" id="UP000460298">
    <property type="component" value="Unassembled WGS sequence"/>
</dbReference>
<proteinExistence type="predicted"/>
<evidence type="ECO:0000313" key="2">
    <source>
        <dbReference type="Proteomes" id="UP000460298"/>
    </source>
</evidence>
<reference evidence="1 2" key="1">
    <citation type="submission" date="2019-10" db="EMBL/GenBank/DDBJ databases">
        <title>Extracellular Electron Transfer in a Candidatus Methanoperedens spp. Enrichment Culture.</title>
        <authorList>
            <person name="Berger S."/>
            <person name="Rangel Shaw D."/>
            <person name="Berben T."/>
            <person name="In 'T Zandt M."/>
            <person name="Frank J."/>
            <person name="Reimann J."/>
            <person name="Jetten M.S.M."/>
            <person name="Welte C.U."/>
        </authorList>
    </citation>
    <scope>NUCLEOTIDE SEQUENCE [LARGE SCALE GENOMIC DNA]</scope>
    <source>
        <strain evidence="1">SB12</strain>
    </source>
</reference>
<dbReference type="AlphaFoldDB" id="A0A833H290"/>
<protein>
    <submittedName>
        <fullName evidence="1">DUF2442 domain-containing protein</fullName>
    </submittedName>
</protein>
<gene>
    <name evidence="1" type="ORF">F9K24_07490</name>
</gene>
<name>A0A833H290_9LEPT</name>
<sequence length="92" mass="10386">MNSLEVEARARKVWFDEENLWLLLYDGRQLSVPLSFFPRLLHATAEQRAKLTISGGGTGLHWDEIDEDISVRGLLLGYGDQTVDRKNRAATG</sequence>